<proteinExistence type="predicted"/>
<name>A0A5N6MK30_9ASTR</name>
<organism evidence="1 2">
    <name type="scientific">Mikania micrantha</name>
    <name type="common">bitter vine</name>
    <dbReference type="NCBI Taxonomy" id="192012"/>
    <lineage>
        <taxon>Eukaryota</taxon>
        <taxon>Viridiplantae</taxon>
        <taxon>Streptophyta</taxon>
        <taxon>Embryophyta</taxon>
        <taxon>Tracheophyta</taxon>
        <taxon>Spermatophyta</taxon>
        <taxon>Magnoliopsida</taxon>
        <taxon>eudicotyledons</taxon>
        <taxon>Gunneridae</taxon>
        <taxon>Pentapetalae</taxon>
        <taxon>asterids</taxon>
        <taxon>campanulids</taxon>
        <taxon>Asterales</taxon>
        <taxon>Asteraceae</taxon>
        <taxon>Asteroideae</taxon>
        <taxon>Heliantheae alliance</taxon>
        <taxon>Eupatorieae</taxon>
        <taxon>Mikania</taxon>
    </lineage>
</organism>
<evidence type="ECO:0000313" key="2">
    <source>
        <dbReference type="Proteomes" id="UP000326396"/>
    </source>
</evidence>
<dbReference type="GO" id="GO:0048364">
    <property type="term" value="P:root development"/>
    <property type="evidence" value="ECO:0007669"/>
    <property type="project" value="InterPro"/>
</dbReference>
<dbReference type="InterPro" id="IPR004320">
    <property type="entry name" value="BPS1_pln"/>
</dbReference>
<dbReference type="Proteomes" id="UP000326396">
    <property type="component" value="Linkage Group LG5"/>
</dbReference>
<dbReference type="GO" id="GO:0048367">
    <property type="term" value="P:shoot system development"/>
    <property type="evidence" value="ECO:0007669"/>
    <property type="project" value="InterPro"/>
</dbReference>
<comment type="caution">
    <text evidence="1">The sequence shown here is derived from an EMBL/GenBank/DDBJ whole genome shotgun (WGS) entry which is preliminary data.</text>
</comment>
<dbReference type="OrthoDB" id="1701699at2759"/>
<sequence>MALSSSSLYSKNRHTIRSISLPTRSHPSTLQVEEEIADFKTWETSISCIPDETTICCGLTSLDRLYTSVDDVLSLSLTQQALSHPRHQKLVDELSDRSMMLLDICGSVRDIVSHVKEHVRDVQSALRRRKEDFIMETSFLKKLMKDVKRGVADLKHIDSHTYGSKPLNLDPHLYSVIRVMRDVSELSISVFGMLLSFFSVSTSKSKSASKWTNILKFIQKGTTGSKEQPRICVEALDCNIEGIENGLECLFRKLIKTRACILNILSH</sequence>
<dbReference type="EMBL" id="SZYD01000015">
    <property type="protein sequence ID" value="KAD3640675.1"/>
    <property type="molecule type" value="Genomic_DNA"/>
</dbReference>
<reference evidence="1 2" key="1">
    <citation type="submission" date="2019-05" db="EMBL/GenBank/DDBJ databases">
        <title>Mikania micrantha, genome provides insights into the molecular mechanism of rapid growth.</title>
        <authorList>
            <person name="Liu B."/>
        </authorList>
    </citation>
    <scope>NUCLEOTIDE SEQUENCE [LARGE SCALE GENOMIC DNA]</scope>
    <source>
        <strain evidence="1">NLD-2019</strain>
        <tissue evidence="1">Leaf</tissue>
    </source>
</reference>
<dbReference type="PANTHER" id="PTHR33070">
    <property type="entry name" value="OS06G0725500 PROTEIN"/>
    <property type="match status" value="1"/>
</dbReference>
<gene>
    <name evidence="1" type="ORF">E3N88_29898</name>
</gene>
<evidence type="ECO:0008006" key="3">
    <source>
        <dbReference type="Google" id="ProtNLM"/>
    </source>
</evidence>
<protein>
    <recommendedName>
        <fullName evidence="3">DUF241 domain-containing protein</fullName>
    </recommendedName>
</protein>
<dbReference type="AlphaFoldDB" id="A0A5N6MK30"/>
<accession>A0A5N6MK30</accession>
<keyword evidence="2" id="KW-1185">Reference proteome</keyword>
<dbReference type="Pfam" id="PF03087">
    <property type="entry name" value="BPS1"/>
    <property type="match status" value="1"/>
</dbReference>
<evidence type="ECO:0000313" key="1">
    <source>
        <dbReference type="EMBL" id="KAD3640675.1"/>
    </source>
</evidence>
<dbReference type="PANTHER" id="PTHR33070:SF109">
    <property type="entry name" value="DOMAIN PROTEIN, PUTATIVE (DUF241)-RELATED"/>
    <property type="match status" value="1"/>
</dbReference>